<proteinExistence type="predicted"/>
<evidence type="ECO:0000313" key="2">
    <source>
        <dbReference type="Proteomes" id="UP000635885"/>
    </source>
</evidence>
<comment type="caution">
    <text evidence="1">The sequence shown here is derived from an EMBL/GenBank/DDBJ whole genome shotgun (WGS) entry which is preliminary data.</text>
</comment>
<evidence type="ECO:0000313" key="1">
    <source>
        <dbReference type="EMBL" id="GGC53909.1"/>
    </source>
</evidence>
<dbReference type="Proteomes" id="UP000635885">
    <property type="component" value="Unassembled WGS sequence"/>
</dbReference>
<sequence>MRTEGFKYVLVLPDAGCLSCIDSAELFIKENKENFNLFKLIFTGKISPKNIKNRLGSDILDKPYVYFDSINSFRVDYDMTIYPLIIYLEDEDFSFKEVSPYQSGSLDSLKFVMGL</sequence>
<organism evidence="1 2">
    <name type="scientific">Belliella aquatica</name>
    <dbReference type="NCBI Taxonomy" id="1323734"/>
    <lineage>
        <taxon>Bacteria</taxon>
        <taxon>Pseudomonadati</taxon>
        <taxon>Bacteroidota</taxon>
        <taxon>Cytophagia</taxon>
        <taxon>Cytophagales</taxon>
        <taxon>Cyclobacteriaceae</taxon>
        <taxon>Belliella</taxon>
    </lineage>
</organism>
<name>A0ABQ1NBS2_9BACT</name>
<accession>A0ABQ1NBS2</accession>
<dbReference type="EMBL" id="BMFD01000023">
    <property type="protein sequence ID" value="GGC53909.1"/>
    <property type="molecule type" value="Genomic_DNA"/>
</dbReference>
<keyword evidence="2" id="KW-1185">Reference proteome</keyword>
<reference evidence="2" key="1">
    <citation type="journal article" date="2019" name="Int. J. Syst. Evol. Microbiol.">
        <title>The Global Catalogue of Microorganisms (GCM) 10K type strain sequencing project: providing services to taxonomists for standard genome sequencing and annotation.</title>
        <authorList>
            <consortium name="The Broad Institute Genomics Platform"/>
            <consortium name="The Broad Institute Genome Sequencing Center for Infectious Disease"/>
            <person name="Wu L."/>
            <person name="Ma J."/>
        </authorList>
    </citation>
    <scope>NUCLEOTIDE SEQUENCE [LARGE SCALE GENOMIC DNA]</scope>
    <source>
        <strain evidence="2">CGMCC 1.12479</strain>
    </source>
</reference>
<protein>
    <submittedName>
        <fullName evidence="1">Uncharacterized protein</fullName>
    </submittedName>
</protein>
<gene>
    <name evidence="1" type="ORF">GCM10010993_35400</name>
</gene>